<dbReference type="PANTHER" id="PTHR43674:SF16">
    <property type="entry name" value="CARBON-NITROGEN FAMILY, PUTATIVE (AFU_ORTHOLOGUE AFUA_5G02350)-RELATED"/>
    <property type="match status" value="1"/>
</dbReference>
<protein>
    <submittedName>
        <fullName evidence="4">Predicted amidohydrolase</fullName>
    </submittedName>
</protein>
<dbReference type="InterPro" id="IPR003010">
    <property type="entry name" value="C-N_Hydrolase"/>
</dbReference>
<evidence type="ECO:0000259" key="3">
    <source>
        <dbReference type="PROSITE" id="PS50263"/>
    </source>
</evidence>
<evidence type="ECO:0000256" key="2">
    <source>
        <dbReference type="SAM" id="MobiDB-lite"/>
    </source>
</evidence>
<dbReference type="CDD" id="cd07197">
    <property type="entry name" value="nitrilase"/>
    <property type="match status" value="1"/>
</dbReference>
<feature type="domain" description="CN hydrolase" evidence="3">
    <location>
        <begin position="1"/>
        <end position="257"/>
    </location>
</feature>
<dbReference type="STRING" id="504805.SAMN05421505_113177"/>
<evidence type="ECO:0000313" key="4">
    <source>
        <dbReference type="EMBL" id="SDH28962.1"/>
    </source>
</evidence>
<name>A0A1G8B6U4_9ACTN</name>
<keyword evidence="5" id="KW-1185">Reference proteome</keyword>
<feature type="region of interest" description="Disordered" evidence="2">
    <location>
        <begin position="271"/>
        <end position="307"/>
    </location>
</feature>
<dbReference type="PANTHER" id="PTHR43674">
    <property type="entry name" value="NITRILASE C965.09-RELATED"/>
    <property type="match status" value="1"/>
</dbReference>
<reference evidence="4 5" key="1">
    <citation type="submission" date="2016-10" db="EMBL/GenBank/DDBJ databases">
        <authorList>
            <person name="de Groot N.N."/>
        </authorList>
    </citation>
    <scope>NUCLEOTIDE SEQUENCE [LARGE SCALE GENOMIC DNA]</scope>
    <source>
        <strain evidence="4 5">CPCC 201354</strain>
    </source>
</reference>
<organism evidence="4 5">
    <name type="scientific">Sinosporangium album</name>
    <dbReference type="NCBI Taxonomy" id="504805"/>
    <lineage>
        <taxon>Bacteria</taxon>
        <taxon>Bacillati</taxon>
        <taxon>Actinomycetota</taxon>
        <taxon>Actinomycetes</taxon>
        <taxon>Streptosporangiales</taxon>
        <taxon>Streptosporangiaceae</taxon>
        <taxon>Sinosporangium</taxon>
    </lineage>
</organism>
<keyword evidence="1 4" id="KW-0378">Hydrolase</keyword>
<dbReference type="GO" id="GO:0016811">
    <property type="term" value="F:hydrolase activity, acting on carbon-nitrogen (but not peptide) bonds, in linear amides"/>
    <property type="evidence" value="ECO:0007669"/>
    <property type="project" value="TreeGrafter"/>
</dbReference>
<dbReference type="AlphaFoldDB" id="A0A1G8B6U4"/>
<proteinExistence type="predicted"/>
<dbReference type="Pfam" id="PF00795">
    <property type="entry name" value="CN_hydrolase"/>
    <property type="match status" value="1"/>
</dbReference>
<dbReference type="PROSITE" id="PS50263">
    <property type="entry name" value="CN_HYDROLASE"/>
    <property type="match status" value="1"/>
</dbReference>
<dbReference type="EMBL" id="FNCN01000013">
    <property type="protein sequence ID" value="SDH28962.1"/>
    <property type="molecule type" value="Genomic_DNA"/>
</dbReference>
<dbReference type="Gene3D" id="3.60.110.10">
    <property type="entry name" value="Carbon-nitrogen hydrolase"/>
    <property type="match status" value="1"/>
</dbReference>
<evidence type="ECO:0000256" key="1">
    <source>
        <dbReference type="ARBA" id="ARBA00022801"/>
    </source>
</evidence>
<evidence type="ECO:0000313" key="5">
    <source>
        <dbReference type="Proteomes" id="UP000198923"/>
    </source>
</evidence>
<dbReference type="InterPro" id="IPR050345">
    <property type="entry name" value="Aliph_Amidase/BUP"/>
</dbReference>
<accession>A0A1G8B6U4</accession>
<dbReference type="SUPFAM" id="SSF56317">
    <property type="entry name" value="Carbon-nitrogen hydrolase"/>
    <property type="match status" value="1"/>
</dbReference>
<dbReference type="Proteomes" id="UP000198923">
    <property type="component" value="Unassembled WGS sequence"/>
</dbReference>
<sequence>MRIAVVQQSAHGRDVDRNIALTRHWVAHAADAGADIAVFPGTWNIGHQLPTAAELESAEARQTLLQAQRRYLAAAEEAAWKSGVAVVATYLDVDDGETPNTAHNTAHNAAALIDPSGDTVLTYREVGPARFTGEGAPGRDVATADLDLADGDQVRVGLLICHDRDFPDAALSLAHQGAELVLIPNAGPLCVNRLWQVRTRGFENRYAVALANYPEPPYSGRSLVCDGIAFDDGGNPRDHTVLLADETAGTHIVSLSLDALRHYRDTRPWGLPDDVTAPLPSTPQPGAAPQTDHPANGLSAPWGRYHT</sequence>
<dbReference type="InterPro" id="IPR036526">
    <property type="entry name" value="C-N_Hydrolase_sf"/>
</dbReference>
<dbReference type="RefSeq" id="WP_176955488.1">
    <property type="nucleotide sequence ID" value="NZ_FNCN01000013.1"/>
</dbReference>
<gene>
    <name evidence="4" type="ORF">SAMN05421505_113177</name>
</gene>